<name>A0ACC1LX77_9FUNG</name>
<evidence type="ECO:0000313" key="1">
    <source>
        <dbReference type="EMBL" id="KAJ2889222.1"/>
    </source>
</evidence>
<organism evidence="1 2">
    <name type="scientific">Coemansia aciculifera</name>
    <dbReference type="NCBI Taxonomy" id="417176"/>
    <lineage>
        <taxon>Eukaryota</taxon>
        <taxon>Fungi</taxon>
        <taxon>Fungi incertae sedis</taxon>
        <taxon>Zoopagomycota</taxon>
        <taxon>Kickxellomycotina</taxon>
        <taxon>Kickxellomycetes</taxon>
        <taxon>Kickxellales</taxon>
        <taxon>Kickxellaceae</taxon>
        <taxon>Coemansia</taxon>
    </lineage>
</organism>
<proteinExistence type="predicted"/>
<comment type="caution">
    <text evidence="1">The sequence shown here is derived from an EMBL/GenBank/DDBJ whole genome shotgun (WGS) entry which is preliminary data.</text>
</comment>
<reference evidence="1" key="1">
    <citation type="submission" date="2022-07" db="EMBL/GenBank/DDBJ databases">
        <title>Phylogenomic reconstructions and comparative analyses of Kickxellomycotina fungi.</title>
        <authorList>
            <person name="Reynolds N.K."/>
            <person name="Stajich J.E."/>
            <person name="Barry K."/>
            <person name="Grigoriev I.V."/>
            <person name="Crous P."/>
            <person name="Smith M.E."/>
        </authorList>
    </citation>
    <scope>NUCLEOTIDE SEQUENCE</scope>
    <source>
        <strain evidence="1">CBS 190363</strain>
    </source>
</reference>
<dbReference type="EMBL" id="JANBVB010001926">
    <property type="protein sequence ID" value="KAJ2889222.1"/>
    <property type="molecule type" value="Genomic_DNA"/>
</dbReference>
<dbReference type="Proteomes" id="UP001139981">
    <property type="component" value="Unassembled WGS sequence"/>
</dbReference>
<sequence length="373" mass="43151">MLDDEYQYSIERWATEIGSKNMLINWSGNRVPYPKDARFRAKDSVGRLSFGFWTPFQQEMWKVFITQDVGPCYLDAVFGFEKSGFLMWTLFFEYGGMTVPVSFLITTSVTTRLLSDWLAEIAMAGPSDLPKRTMYVNTMKAYDFVVSVFSDWDVRYAKYYITQELRQLVLRSDAYGKEVVEHVRVVNTQFAGAFRALRIVEGLAVKMKYLFTKSEDWMPKNKAEVSLFEHSSGAISRWRYLLWMTMLGHSTVQRIDLVLYYVHAVILPGVEGAYTRFVDRSSAHELVPFSMDEMEYGGSPSHETRRKRHLGGSLVCLTEDNEPLLKVIVDLELQVCFCEMFRVNKICHHLVYCLPSAVHYPELPRVLQEIPTA</sequence>
<protein>
    <submittedName>
        <fullName evidence="1">Uncharacterized protein</fullName>
    </submittedName>
</protein>
<keyword evidence="2" id="KW-1185">Reference proteome</keyword>
<gene>
    <name evidence="1" type="ORF">IWW38_004818</name>
</gene>
<evidence type="ECO:0000313" key="2">
    <source>
        <dbReference type="Proteomes" id="UP001139981"/>
    </source>
</evidence>
<accession>A0ACC1LX77</accession>